<sequence>MEIATLLLVSTLAALPPVDLNSDHLCDPVTSEESLPDVAERLKLEWLSRADTVTGHTALGEHDQGTTLSIESVTETAVTTVQPQADVRYSQYFDLDSERKYLCVSD</sequence>
<reference evidence="1 2" key="1">
    <citation type="submission" date="2020-01" db="EMBL/GenBank/DDBJ databases">
        <title>Complete genome of Aeromonas media MC64.</title>
        <authorList>
            <person name="Cao G."/>
            <person name="Fu J."/>
            <person name="Zhong C."/>
        </authorList>
    </citation>
    <scope>NUCLEOTIDE SEQUENCE [LARGE SCALE GENOMIC DNA]</scope>
    <source>
        <strain evidence="1 2">MC64</strain>
        <plasmid evidence="2">pmc64a</plasmid>
    </source>
</reference>
<name>A0AAE6SPD6_AERME</name>
<proteinExistence type="predicted"/>
<evidence type="ECO:0000313" key="2">
    <source>
        <dbReference type="Proteomes" id="UP000463871"/>
    </source>
</evidence>
<dbReference type="RefSeq" id="WP_114522820.1">
    <property type="nucleotide sequence ID" value="NZ_CAWPID010000002.1"/>
</dbReference>
<evidence type="ECO:0000313" key="1">
    <source>
        <dbReference type="EMBL" id="QHQ53668.1"/>
    </source>
</evidence>
<dbReference type="Proteomes" id="UP000463871">
    <property type="component" value="Plasmid pMC64A"/>
</dbReference>
<geneLocation type="plasmid" evidence="2">
    <name>pmc64a</name>
</geneLocation>
<keyword evidence="1" id="KW-0614">Plasmid</keyword>
<accession>A0AAE6SPD6</accession>
<protein>
    <submittedName>
        <fullName evidence="1">Uncharacterized protein</fullName>
    </submittedName>
</protein>
<organism evidence="1 2">
    <name type="scientific">Aeromonas media</name>
    <dbReference type="NCBI Taxonomy" id="651"/>
    <lineage>
        <taxon>Bacteria</taxon>
        <taxon>Pseudomonadati</taxon>
        <taxon>Pseudomonadota</taxon>
        <taxon>Gammaproteobacteria</taxon>
        <taxon>Aeromonadales</taxon>
        <taxon>Aeromonadaceae</taxon>
        <taxon>Aeromonas</taxon>
    </lineage>
</organism>
<dbReference type="AlphaFoldDB" id="A0AAE6SPD6"/>
<gene>
    <name evidence="1" type="ORF">GWI30_22790</name>
</gene>
<dbReference type="EMBL" id="CP047963">
    <property type="protein sequence ID" value="QHQ53668.1"/>
    <property type="molecule type" value="Genomic_DNA"/>
</dbReference>